<dbReference type="EMBL" id="LT594497">
    <property type="protein sequence ID" value="SBT71150.1"/>
    <property type="molecule type" value="Genomic_DNA"/>
</dbReference>
<dbReference type="SUPFAM" id="SSF52833">
    <property type="entry name" value="Thioredoxin-like"/>
    <property type="match status" value="3"/>
</dbReference>
<evidence type="ECO:0000313" key="3">
    <source>
        <dbReference type="EMBL" id="SCN12573.1"/>
    </source>
</evidence>
<evidence type="ECO:0000256" key="1">
    <source>
        <dbReference type="SAM" id="SignalP"/>
    </source>
</evidence>
<dbReference type="Proteomes" id="UP000219799">
    <property type="component" value="Chromosome 9"/>
</dbReference>
<dbReference type="InterPro" id="IPR052842">
    <property type="entry name" value="ER_Co-chaperone"/>
</dbReference>
<evidence type="ECO:0008006" key="6">
    <source>
        <dbReference type="Google" id="ProtNLM"/>
    </source>
</evidence>
<dbReference type="VEuPathDB" id="PlasmoDB:PmUG01_09014100"/>
<protein>
    <recommendedName>
        <fullName evidence="6">Thioredoxin domain-containing protein</fullName>
    </recommendedName>
</protein>
<dbReference type="Gene3D" id="3.40.30.10">
    <property type="entry name" value="Glutaredoxin"/>
    <property type="match status" value="2"/>
</dbReference>
<dbReference type="PANTHER" id="PTHR45184:SF1">
    <property type="entry name" value="DNAJ PROTEIN ERDJ3A"/>
    <property type="match status" value="1"/>
</dbReference>
<accession>A0A1C3KC49</accession>
<evidence type="ECO:0000313" key="4">
    <source>
        <dbReference type="Proteomes" id="UP000219799"/>
    </source>
</evidence>
<evidence type="ECO:0000313" key="2">
    <source>
        <dbReference type="EMBL" id="SBT71150.1"/>
    </source>
</evidence>
<sequence length="420" mass="48808">MRIYFLLLLPVLFFCKAYKAASLLESIKHDLQIVNNQNFNTVVNKFRNEKVFAVLFFKKSNKNITKVIKNYNDVASKFKGILTLCIADCDANGSLCESELSLYVPDYKNSNTHHFLIYPINPMPKFLFNEDITESNIKKYTYLIPSKIDIIKDTKDFNVFISKHENMPKVLIFSNKKKPNYILNALSNSFNKKLMFCYINNELDELVKKYNVKTFPSILILKKNKVVDTYKGKLSYINMFDWLNVHSETFVLGGGFDISPDKTVSKPWKFALVPKVTKMSHGDICFKKADKGLCLIYLKEGDKLDKTEIDMLLSLKEKFKPHIDGRGINFRYMWMDITMETNFRSLFEFKKYPSVVIFNPYKRIRYSKLNEDLIATRENIEKLLEKISGGDAKFTMLSGQTLPEFVEDDSEPKSTGKDEL</sequence>
<dbReference type="EMBL" id="LT594630">
    <property type="protein sequence ID" value="SCN12573.1"/>
    <property type="molecule type" value="Genomic_DNA"/>
</dbReference>
<dbReference type="OMA" id="FCYINNE"/>
<organism evidence="2 4">
    <name type="scientific">Plasmodium malariae</name>
    <dbReference type="NCBI Taxonomy" id="5858"/>
    <lineage>
        <taxon>Eukaryota</taxon>
        <taxon>Sar</taxon>
        <taxon>Alveolata</taxon>
        <taxon>Apicomplexa</taxon>
        <taxon>Aconoidasida</taxon>
        <taxon>Haemosporida</taxon>
        <taxon>Plasmodiidae</taxon>
        <taxon>Plasmodium</taxon>
        <taxon>Plasmodium (Plasmodium)</taxon>
    </lineage>
</organism>
<dbReference type="Proteomes" id="UP000219813">
    <property type="component" value="Chromosome 9"/>
</dbReference>
<evidence type="ECO:0000313" key="5">
    <source>
        <dbReference type="Proteomes" id="UP000219813"/>
    </source>
</evidence>
<feature type="signal peptide" evidence="1">
    <location>
        <begin position="1"/>
        <end position="22"/>
    </location>
</feature>
<dbReference type="CDD" id="cd02947">
    <property type="entry name" value="TRX_family"/>
    <property type="match status" value="1"/>
</dbReference>
<dbReference type="PANTHER" id="PTHR45184">
    <property type="entry name" value="DNAJ PROTEIN ERDJ3A"/>
    <property type="match status" value="1"/>
</dbReference>
<dbReference type="OrthoDB" id="427280at2759"/>
<keyword evidence="5" id="KW-1185">Reference proteome</keyword>
<gene>
    <name evidence="2" type="primary">PmlGA01_090005500</name>
    <name evidence="3" type="synonym">PmUG01_09014100</name>
    <name evidence="2" type="ORF">PMLGA01_090005500</name>
    <name evidence="3" type="ORF">PMUG01_09014100</name>
</gene>
<name>A0A1C3KC49_PLAMA</name>
<feature type="chain" id="PRO_5011890437" description="Thioredoxin domain-containing protein" evidence="1">
    <location>
        <begin position="23"/>
        <end position="420"/>
    </location>
</feature>
<accession>A0A1D3PB83</accession>
<keyword evidence="1" id="KW-0732">Signal</keyword>
<dbReference type="AlphaFoldDB" id="A0A1C3KC49"/>
<reference evidence="4 5" key="1">
    <citation type="submission" date="2016-06" db="EMBL/GenBank/DDBJ databases">
        <authorList>
            <consortium name="Pathogen Informatics"/>
        </authorList>
    </citation>
    <scope>NUCLEOTIDE SEQUENCE [LARGE SCALE GENOMIC DNA]</scope>
    <source>
        <strain evidence="2">PmlGA01</strain>
    </source>
</reference>
<dbReference type="InterPro" id="IPR036249">
    <property type="entry name" value="Thioredoxin-like_sf"/>
</dbReference>
<proteinExistence type="predicted"/>